<keyword evidence="3" id="KW-1185">Reference proteome</keyword>
<protein>
    <submittedName>
        <fullName evidence="2">Uncharacterized protein</fullName>
    </submittedName>
</protein>
<sequence length="235" mass="27228">MSCTTEFQRQLEALGFQHSDNKRTKCKYPEYLSSSDEIIPKKENDNDNEKKCTSSNLTKEEKILVNIYRTKLLRLGVSKQAVNNIVQTSTLSELKHISQVQKKCLYSITRCSFRPFRPQTNKYQKKQKKPSSCMSKHPQELATSVDEGEIKKFMELGEQHSKPDIEDMLNSRENIGNFTYSTQSEAKIPRVYARDVIVDDNTNKDRLVQHHNHCEEVESLAVRIELEQLIIDADN</sequence>
<accession>A0A2T3J6U3</accession>
<comment type="caution">
    <text evidence="2">The sequence shown here is derived from an EMBL/GenBank/DDBJ whole genome shotgun (WGS) entry which is preliminary data.</text>
</comment>
<dbReference type="AlphaFoldDB" id="A0A2T3J6U3"/>
<name>A0A2T3J6U3_9GAMM</name>
<evidence type="ECO:0000313" key="3">
    <source>
        <dbReference type="Proteomes" id="UP000240987"/>
    </source>
</evidence>
<reference evidence="2 3" key="1">
    <citation type="submission" date="2018-01" db="EMBL/GenBank/DDBJ databases">
        <title>Whole genome sequencing of Histamine producing bacteria.</title>
        <authorList>
            <person name="Butler K."/>
        </authorList>
    </citation>
    <scope>NUCLEOTIDE SEQUENCE [LARGE SCALE GENOMIC DNA]</scope>
    <source>
        <strain evidence="2 3">JCM 12947</strain>
    </source>
</reference>
<proteinExistence type="predicted"/>
<feature type="region of interest" description="Disordered" evidence="1">
    <location>
        <begin position="120"/>
        <end position="139"/>
    </location>
</feature>
<evidence type="ECO:0000256" key="1">
    <source>
        <dbReference type="SAM" id="MobiDB-lite"/>
    </source>
</evidence>
<gene>
    <name evidence="2" type="ORF">C9J12_27300</name>
</gene>
<dbReference type="RefSeq" id="WP_107246057.1">
    <property type="nucleotide sequence ID" value="NZ_PYMJ01000051.1"/>
</dbReference>
<dbReference type="EMBL" id="PYMJ01000051">
    <property type="protein sequence ID" value="PSU44260.1"/>
    <property type="molecule type" value="Genomic_DNA"/>
</dbReference>
<evidence type="ECO:0000313" key="2">
    <source>
        <dbReference type="EMBL" id="PSU44260.1"/>
    </source>
</evidence>
<dbReference type="Proteomes" id="UP000240987">
    <property type="component" value="Unassembled WGS sequence"/>
</dbReference>
<organism evidence="2 3">
    <name type="scientific">Photobacterium frigidiphilum</name>
    <dbReference type="NCBI Taxonomy" id="264736"/>
    <lineage>
        <taxon>Bacteria</taxon>
        <taxon>Pseudomonadati</taxon>
        <taxon>Pseudomonadota</taxon>
        <taxon>Gammaproteobacteria</taxon>
        <taxon>Vibrionales</taxon>
        <taxon>Vibrionaceae</taxon>
        <taxon>Photobacterium</taxon>
    </lineage>
</organism>